<proteinExistence type="predicted"/>
<gene>
    <name evidence="1" type="ordered locus">Metev_0632</name>
</gene>
<protein>
    <submittedName>
        <fullName evidence="1">Uncharacterized protein</fullName>
    </submittedName>
</protein>
<reference evidence="1 2" key="1">
    <citation type="submission" date="2010-06" db="EMBL/GenBank/DDBJ databases">
        <title>Complete sequence chromosome of Methanohalobium evestigatum Z-7303.</title>
        <authorList>
            <consortium name="US DOE Joint Genome Institute"/>
            <person name="Lucas S."/>
            <person name="Copeland A."/>
            <person name="Lapidus A."/>
            <person name="Cheng J.-F."/>
            <person name="Bruce D."/>
            <person name="Goodwin L."/>
            <person name="Pitluck S."/>
            <person name="Saunders E."/>
            <person name="Detter J.C."/>
            <person name="Han C."/>
            <person name="Tapia R."/>
            <person name="Land M."/>
            <person name="Hauser L."/>
            <person name="Kyrpides N."/>
            <person name="Mikhailova N."/>
            <person name="Sieprawska-Lupa M."/>
            <person name="Whitman W.B."/>
            <person name="Anderson I."/>
            <person name="Woyke T."/>
        </authorList>
    </citation>
    <scope>NUCLEOTIDE SEQUENCE [LARGE SCALE GENOMIC DNA]</scope>
    <source>
        <strain evidence="2">ATCC BAA-1072 / DSM 3721 / NBRC 107634 / OCM 161 / Z-7303</strain>
    </source>
</reference>
<sequence>MSDASGNPKTIWGLMDKKHKQMFGVTLTDRIRDQQMQLLKAHNRK</sequence>
<dbReference type="STRING" id="644295.Metev_0632"/>
<organism evidence="1 2">
    <name type="scientific">Methanohalobium evestigatum (strain ATCC BAA-1072 / DSM 3721 / NBRC 107634 / OCM 161 / Z-7303)</name>
    <dbReference type="NCBI Taxonomy" id="644295"/>
    <lineage>
        <taxon>Archaea</taxon>
        <taxon>Methanobacteriati</taxon>
        <taxon>Methanobacteriota</taxon>
        <taxon>Stenosarchaea group</taxon>
        <taxon>Methanomicrobia</taxon>
        <taxon>Methanosarcinales</taxon>
        <taxon>Methanosarcinaceae</taxon>
        <taxon>Methanohalobium</taxon>
    </lineage>
</organism>
<dbReference type="Proteomes" id="UP000000391">
    <property type="component" value="Chromosome"/>
</dbReference>
<name>D7E8J6_METEZ</name>
<evidence type="ECO:0000313" key="1">
    <source>
        <dbReference type="EMBL" id="ADI73538.1"/>
    </source>
</evidence>
<dbReference type="HOGENOM" id="CLU_3194491_0_0_2"/>
<dbReference type="AlphaFoldDB" id="D7E8J6"/>
<accession>D7E8J6</accession>
<dbReference type="EMBL" id="CP002069">
    <property type="protein sequence ID" value="ADI73538.1"/>
    <property type="molecule type" value="Genomic_DNA"/>
</dbReference>
<keyword evidence="2" id="KW-1185">Reference proteome</keyword>
<dbReference type="KEGG" id="mev:Metev_0632"/>
<evidence type="ECO:0000313" key="2">
    <source>
        <dbReference type="Proteomes" id="UP000000391"/>
    </source>
</evidence>